<evidence type="ECO:0000313" key="3">
    <source>
        <dbReference type="Proteomes" id="UP000176424"/>
    </source>
</evidence>
<dbReference type="AlphaFoldDB" id="A0A1F4ZPX5"/>
<name>A0A1F4ZPX5_9BACT</name>
<sequence length="108" mass="11737">MADLSDLELKYADGYIGKPENLQRLAQEAEKKRKYDAWLAGAWVLLGQLGAVALLEVGAELMGKSFGVEGRVLAAAIGSIPGAVLGLEQYVYSSDRAKNLARFLPRRK</sequence>
<proteinExistence type="predicted"/>
<organism evidence="2 3">
    <name type="scientific">Candidatus Amesbacteria bacterium RIFOXYB1_FULL_44_23</name>
    <dbReference type="NCBI Taxonomy" id="1797263"/>
    <lineage>
        <taxon>Bacteria</taxon>
        <taxon>Candidatus Amesiibacteriota</taxon>
    </lineage>
</organism>
<dbReference type="STRING" id="1797263.A2397_00585"/>
<gene>
    <name evidence="2" type="ORF">A2397_00585</name>
</gene>
<feature type="transmembrane region" description="Helical" evidence="1">
    <location>
        <begin position="71"/>
        <end position="92"/>
    </location>
</feature>
<keyword evidence="1" id="KW-0812">Transmembrane</keyword>
<evidence type="ECO:0000313" key="2">
    <source>
        <dbReference type="EMBL" id="OGD08425.1"/>
    </source>
</evidence>
<accession>A0A1F4ZPX5</accession>
<reference evidence="2 3" key="1">
    <citation type="journal article" date="2016" name="Nat. Commun.">
        <title>Thousands of microbial genomes shed light on interconnected biogeochemical processes in an aquifer system.</title>
        <authorList>
            <person name="Anantharaman K."/>
            <person name="Brown C.T."/>
            <person name="Hug L.A."/>
            <person name="Sharon I."/>
            <person name="Castelle C.J."/>
            <person name="Probst A.J."/>
            <person name="Thomas B.C."/>
            <person name="Singh A."/>
            <person name="Wilkins M.J."/>
            <person name="Karaoz U."/>
            <person name="Brodie E.L."/>
            <person name="Williams K.H."/>
            <person name="Hubbard S.S."/>
            <person name="Banfield J.F."/>
        </authorList>
    </citation>
    <scope>NUCLEOTIDE SEQUENCE [LARGE SCALE GENOMIC DNA]</scope>
</reference>
<comment type="caution">
    <text evidence="2">The sequence shown here is derived from an EMBL/GenBank/DDBJ whole genome shotgun (WGS) entry which is preliminary data.</text>
</comment>
<keyword evidence="1" id="KW-0472">Membrane</keyword>
<evidence type="ECO:0000256" key="1">
    <source>
        <dbReference type="SAM" id="Phobius"/>
    </source>
</evidence>
<keyword evidence="1" id="KW-1133">Transmembrane helix</keyword>
<protein>
    <submittedName>
        <fullName evidence="2">Uncharacterized protein</fullName>
    </submittedName>
</protein>
<dbReference type="Proteomes" id="UP000176424">
    <property type="component" value="Unassembled WGS sequence"/>
</dbReference>
<dbReference type="EMBL" id="MEXR01000057">
    <property type="protein sequence ID" value="OGD08425.1"/>
    <property type="molecule type" value="Genomic_DNA"/>
</dbReference>
<feature type="transmembrane region" description="Helical" evidence="1">
    <location>
        <begin position="37"/>
        <end position="59"/>
    </location>
</feature>